<feature type="transmembrane region" description="Helical" evidence="1">
    <location>
        <begin position="12"/>
        <end position="30"/>
    </location>
</feature>
<name>A0A5M8E3D7_PSEVE</name>
<reference evidence="2 3" key="1">
    <citation type="submission" date="2019-09" db="EMBL/GenBank/DDBJ databases">
        <title>Genomic sequencing of 4 copper resistant soil isolates.</title>
        <authorList>
            <person name="Havryliuk O."/>
        </authorList>
    </citation>
    <scope>NUCLEOTIDE SEQUENCE [LARGE SCALE GENOMIC DNA]</scope>
    <source>
        <strain evidence="2 3">UKR4</strain>
    </source>
</reference>
<dbReference type="EMBL" id="VWXT01000782">
    <property type="protein sequence ID" value="KAA6167397.1"/>
    <property type="molecule type" value="Genomic_DNA"/>
</dbReference>
<dbReference type="AlphaFoldDB" id="A0A5M8E3D7"/>
<organism evidence="2 3">
    <name type="scientific">Pseudomonas veronii</name>
    <dbReference type="NCBI Taxonomy" id="76761"/>
    <lineage>
        <taxon>Bacteria</taxon>
        <taxon>Pseudomonadati</taxon>
        <taxon>Pseudomonadota</taxon>
        <taxon>Gammaproteobacteria</taxon>
        <taxon>Pseudomonadales</taxon>
        <taxon>Pseudomonadaceae</taxon>
        <taxon>Pseudomonas</taxon>
    </lineage>
</organism>
<sequence>MIEVSQIGLRRIVLGGVITILLTWLAMHLGTDEPEIALTPGEPWEDMRQRSSAKIGPTIPGHHWFRAPKSDARLRLVDPQYGFMTPLARFFTIGFEDERVDGVRMSPQVEPLLLDDTLKVILDLQEQWRKAGWEPIRVASNPPFADTPEWRARLRNVNRGGTSYWRASDKYQVMLVVGRFKDDKRPTEERYLMTLSLAPPWGPP</sequence>
<evidence type="ECO:0000313" key="3">
    <source>
        <dbReference type="Proteomes" id="UP000323909"/>
    </source>
</evidence>
<dbReference type="Proteomes" id="UP000323909">
    <property type="component" value="Unassembled WGS sequence"/>
</dbReference>
<keyword evidence="1" id="KW-0812">Transmembrane</keyword>
<keyword evidence="1" id="KW-0472">Membrane</keyword>
<protein>
    <submittedName>
        <fullName evidence="2">Uncharacterized protein</fullName>
    </submittedName>
</protein>
<keyword evidence="1" id="KW-1133">Transmembrane helix</keyword>
<comment type="caution">
    <text evidence="2">The sequence shown here is derived from an EMBL/GenBank/DDBJ whole genome shotgun (WGS) entry which is preliminary data.</text>
</comment>
<gene>
    <name evidence="2" type="ORF">F3K53_32370</name>
</gene>
<accession>A0A5M8E3D7</accession>
<evidence type="ECO:0000313" key="2">
    <source>
        <dbReference type="EMBL" id="KAA6167397.1"/>
    </source>
</evidence>
<proteinExistence type="predicted"/>
<evidence type="ECO:0000256" key="1">
    <source>
        <dbReference type="SAM" id="Phobius"/>
    </source>
</evidence>
<dbReference type="RefSeq" id="WP_150055098.1">
    <property type="nucleotide sequence ID" value="NZ_VWXT01000782.1"/>
</dbReference>